<dbReference type="InterPro" id="IPR036779">
    <property type="entry name" value="LysM_dom_sf"/>
</dbReference>
<dbReference type="SMART" id="SM00235">
    <property type="entry name" value="ZnMc"/>
    <property type="match status" value="1"/>
</dbReference>
<evidence type="ECO:0000259" key="2">
    <source>
        <dbReference type="PROSITE" id="PS51782"/>
    </source>
</evidence>
<feature type="binding site" evidence="1">
    <location>
        <position position="176"/>
    </location>
    <ligand>
        <name>Zn(2+)</name>
        <dbReference type="ChEBI" id="CHEBI:29105"/>
        <note>catalytic</note>
    </ligand>
</feature>
<dbReference type="GO" id="GO:0006508">
    <property type="term" value="P:proteolysis"/>
    <property type="evidence" value="ECO:0007669"/>
    <property type="project" value="UniProtKB-KW"/>
</dbReference>
<dbReference type="EMBL" id="LATL02000141">
    <property type="protein sequence ID" value="KKD39588.1"/>
    <property type="molecule type" value="Genomic_DNA"/>
</dbReference>
<dbReference type="GO" id="GO:0004222">
    <property type="term" value="F:metalloendopeptidase activity"/>
    <property type="evidence" value="ECO:0007669"/>
    <property type="project" value="UniProtKB-UniRule"/>
</dbReference>
<keyword evidence="1" id="KW-0479">Metal-binding</keyword>
<evidence type="ECO:0000256" key="1">
    <source>
        <dbReference type="PROSITE-ProRule" id="PRU01211"/>
    </source>
</evidence>
<feature type="binding site" evidence="1">
    <location>
        <position position="182"/>
    </location>
    <ligand>
        <name>Zn(2+)</name>
        <dbReference type="ChEBI" id="CHEBI:29105"/>
        <note>catalytic</note>
    </ligand>
</feature>
<feature type="domain" description="LysM" evidence="2">
    <location>
        <begin position="277"/>
        <end position="329"/>
    </location>
</feature>
<dbReference type="PROSITE" id="PS51782">
    <property type="entry name" value="LYSM"/>
    <property type="match status" value="1"/>
</dbReference>
<reference evidence="4 5" key="1">
    <citation type="submission" date="2015-06" db="EMBL/GenBank/DDBJ databases">
        <title>Draft genome assembly of filamentous brackish cyanobacterium Limnoraphis robusta strain CS-951.</title>
        <authorList>
            <person name="Willis A."/>
            <person name="Parks M."/>
            <person name="Burford M.A."/>
        </authorList>
    </citation>
    <scope>NUCLEOTIDE SEQUENCE [LARGE SCALE GENOMIC DNA]</scope>
    <source>
        <strain evidence="4 5">CS-951</strain>
    </source>
</reference>
<dbReference type="Gene3D" id="3.10.350.10">
    <property type="entry name" value="LysM domain"/>
    <property type="match status" value="1"/>
</dbReference>
<sequence length="330" mass="36914">MTQNQDATNCDGLLESNDIRIGFISGATFKNKEVQYAAVDGLAIFEGCIVLGSVEEMEKKAAAIREGKDIEEEGGSERGVFITGQQYRWPNGIVPYEIDSNLPNQQRVIDAIAHWQEKTPIRFIQRTNSNANQYPNYVYFKPANGCWSYVGMQGGKQDIGLGNGCTTASAIHEIGHALGLWHEQSREDRDRHIQIHSQNINSNNLHNFKQHITDGDDYGSYDYDSIMHYPSTAFSINGEPTITTIPHGRPIGQRNGLSAADIATIQFLYQQTTPQSRPYTIKPGDTLFLVAQRELGDGNRWREIMKTSNGDLFTEQEANNLQPGQVVYLP</sequence>
<dbReference type="CDD" id="cd04280">
    <property type="entry name" value="ZnMc_astacin_like"/>
    <property type="match status" value="1"/>
</dbReference>
<dbReference type="PANTHER" id="PTHR10127:SF850">
    <property type="entry name" value="METALLOENDOPEPTIDASE"/>
    <property type="match status" value="1"/>
</dbReference>
<protein>
    <submittedName>
        <fullName evidence="4">Zinc metalloprotease</fullName>
    </submittedName>
</protein>
<dbReference type="OrthoDB" id="581907at2"/>
<dbReference type="PANTHER" id="PTHR10127">
    <property type="entry name" value="DISCOIDIN, CUB, EGF, LAMININ , AND ZINC METALLOPROTEASE DOMAIN CONTAINING"/>
    <property type="match status" value="1"/>
</dbReference>
<feature type="binding site" evidence="1">
    <location>
        <position position="172"/>
    </location>
    <ligand>
        <name>Zn(2+)</name>
        <dbReference type="ChEBI" id="CHEBI:29105"/>
        <note>catalytic</note>
    </ligand>
</feature>
<name>A0A0F5YLG1_9CYAN</name>
<comment type="cofactor">
    <cofactor evidence="1">
        <name>Zn(2+)</name>
        <dbReference type="ChEBI" id="CHEBI:29105"/>
    </cofactor>
    <text evidence="1">Binds 1 zinc ion per subunit.</text>
</comment>
<dbReference type="Proteomes" id="UP000033607">
    <property type="component" value="Unassembled WGS sequence"/>
</dbReference>
<feature type="active site" evidence="1">
    <location>
        <position position="173"/>
    </location>
</feature>
<dbReference type="Pfam" id="PF01400">
    <property type="entry name" value="Astacin"/>
    <property type="match status" value="1"/>
</dbReference>
<dbReference type="Gene3D" id="3.40.390.10">
    <property type="entry name" value="Collagenase (Catalytic Domain)"/>
    <property type="match status" value="1"/>
</dbReference>
<keyword evidence="1 4" id="KW-0645">Protease</keyword>
<dbReference type="CDD" id="cd00118">
    <property type="entry name" value="LysM"/>
    <property type="match status" value="1"/>
</dbReference>
<keyword evidence="1 4" id="KW-0482">Metalloprotease</keyword>
<dbReference type="PROSITE" id="PS51864">
    <property type="entry name" value="ASTACIN"/>
    <property type="match status" value="1"/>
</dbReference>
<organism evidence="4 5">
    <name type="scientific">Limnoraphis robusta CS-951</name>
    <dbReference type="NCBI Taxonomy" id="1637645"/>
    <lineage>
        <taxon>Bacteria</taxon>
        <taxon>Bacillati</taxon>
        <taxon>Cyanobacteriota</taxon>
        <taxon>Cyanophyceae</taxon>
        <taxon>Oscillatoriophycideae</taxon>
        <taxon>Oscillatoriales</taxon>
        <taxon>Sirenicapillariaceae</taxon>
        <taxon>Limnoraphis</taxon>
    </lineage>
</organism>
<dbReference type="SUPFAM" id="SSF55486">
    <property type="entry name" value="Metalloproteases ('zincins'), catalytic domain"/>
    <property type="match status" value="1"/>
</dbReference>
<feature type="domain" description="Peptidase M12A" evidence="3">
    <location>
        <begin position="80"/>
        <end position="274"/>
    </location>
</feature>
<gene>
    <name evidence="4" type="ORF">WN50_02550</name>
</gene>
<dbReference type="GO" id="GO:0008270">
    <property type="term" value="F:zinc ion binding"/>
    <property type="evidence" value="ECO:0007669"/>
    <property type="project" value="UniProtKB-UniRule"/>
</dbReference>
<comment type="caution">
    <text evidence="4">The sequence shown here is derived from an EMBL/GenBank/DDBJ whole genome shotgun (WGS) entry which is preliminary data.</text>
</comment>
<dbReference type="InterPro" id="IPR006026">
    <property type="entry name" value="Peptidase_Metallo"/>
</dbReference>
<dbReference type="InterPro" id="IPR001506">
    <property type="entry name" value="Peptidase_M12A"/>
</dbReference>
<dbReference type="RefSeq" id="WP_046276931.1">
    <property type="nucleotide sequence ID" value="NZ_LATL02000141.1"/>
</dbReference>
<dbReference type="InterPro" id="IPR034035">
    <property type="entry name" value="Astacin-like_dom"/>
</dbReference>
<dbReference type="PRINTS" id="PR00480">
    <property type="entry name" value="ASTACIN"/>
</dbReference>
<keyword evidence="1" id="KW-0862">Zinc</keyword>
<dbReference type="AlphaFoldDB" id="A0A0F5YLG1"/>
<comment type="caution">
    <text evidence="1">Lacks conserved residue(s) required for the propagation of feature annotation.</text>
</comment>
<proteinExistence type="predicted"/>
<evidence type="ECO:0000313" key="4">
    <source>
        <dbReference type="EMBL" id="KKD39588.1"/>
    </source>
</evidence>
<accession>A0A0F5YLG1</accession>
<dbReference type="InterPro" id="IPR018392">
    <property type="entry name" value="LysM"/>
</dbReference>
<evidence type="ECO:0000259" key="3">
    <source>
        <dbReference type="PROSITE" id="PS51864"/>
    </source>
</evidence>
<evidence type="ECO:0000313" key="5">
    <source>
        <dbReference type="Proteomes" id="UP000033607"/>
    </source>
</evidence>
<keyword evidence="1" id="KW-0378">Hydrolase</keyword>
<dbReference type="InterPro" id="IPR024079">
    <property type="entry name" value="MetalloPept_cat_dom_sf"/>
</dbReference>
<dbReference type="PATRIC" id="fig|1637645.4.peg.2872"/>
<dbReference type="NCBIfam" id="NF045530">
    <property type="entry name" value="LegP"/>
    <property type="match status" value="1"/>
</dbReference>